<name>A0AAE7BDA3_9BACT</name>
<protein>
    <submittedName>
        <fullName evidence="2">Membrane protein</fullName>
    </submittedName>
</protein>
<keyword evidence="1" id="KW-1133">Transmembrane helix</keyword>
<evidence type="ECO:0000313" key="3">
    <source>
        <dbReference type="Proteomes" id="UP000503313"/>
    </source>
</evidence>
<sequence length="162" mass="19266">MKFFKILSRYLLIQAQMINLKVIVVFGFVIPLILALLSIFKEVRADQNDNQMKHHYNLLKESGFFENWADLFVPFLNFSSSFFDLGEKELATFIIAGFLFGFVLLQIIIHLVWIVFEITLYFAKKKNYFETEKELEEYMYIKIFKKNLNDGFWSDAENSKNK</sequence>
<keyword evidence="1" id="KW-0812">Transmembrane</keyword>
<organism evidence="2 3">
    <name type="scientific">Arcobacter defluvii</name>
    <dbReference type="NCBI Taxonomy" id="873191"/>
    <lineage>
        <taxon>Bacteria</taxon>
        <taxon>Pseudomonadati</taxon>
        <taxon>Campylobacterota</taxon>
        <taxon>Epsilonproteobacteria</taxon>
        <taxon>Campylobacterales</taxon>
        <taxon>Arcobacteraceae</taxon>
        <taxon>Arcobacter</taxon>
    </lineage>
</organism>
<evidence type="ECO:0000313" key="2">
    <source>
        <dbReference type="EMBL" id="QKF77325.1"/>
    </source>
</evidence>
<dbReference type="RefSeq" id="WP_129012084.1">
    <property type="nucleotide sequence ID" value="NZ_CP053835.1"/>
</dbReference>
<reference evidence="2 3" key="1">
    <citation type="submission" date="2020-05" db="EMBL/GenBank/DDBJ databases">
        <title>Complete genome sequencing of Campylobacter and Arcobacter type strains.</title>
        <authorList>
            <person name="Miller W.G."/>
            <person name="Yee E."/>
        </authorList>
    </citation>
    <scope>NUCLEOTIDE SEQUENCE [LARGE SCALE GENOMIC DNA]</scope>
    <source>
        <strain evidence="2 3">LMG 25694</strain>
    </source>
</reference>
<keyword evidence="1" id="KW-0472">Membrane</keyword>
<accession>A0AAE7BDA3</accession>
<feature type="transmembrane region" description="Helical" evidence="1">
    <location>
        <begin position="90"/>
        <end position="116"/>
    </location>
</feature>
<keyword evidence="3" id="KW-1185">Reference proteome</keyword>
<dbReference type="Proteomes" id="UP000503313">
    <property type="component" value="Chromosome"/>
</dbReference>
<gene>
    <name evidence="2" type="ORF">ADFLV_1293</name>
</gene>
<dbReference type="AlphaFoldDB" id="A0AAE7BDA3"/>
<proteinExistence type="predicted"/>
<dbReference type="KEGG" id="adz:ADFLV_1293"/>
<dbReference type="EMBL" id="CP053835">
    <property type="protein sequence ID" value="QKF77325.1"/>
    <property type="molecule type" value="Genomic_DNA"/>
</dbReference>
<evidence type="ECO:0000256" key="1">
    <source>
        <dbReference type="SAM" id="Phobius"/>
    </source>
</evidence>
<feature type="transmembrane region" description="Helical" evidence="1">
    <location>
        <begin position="20"/>
        <end position="40"/>
    </location>
</feature>